<comment type="similarity">
    <text evidence="10">Belongs to the TRAFAC class YlqF/YawG GTPase family. RsgA subfamily.</text>
</comment>
<dbReference type="PANTHER" id="PTHR32120:SF10">
    <property type="entry name" value="SMALL RIBOSOMAL SUBUNIT BIOGENESIS GTPASE RSGA"/>
    <property type="match status" value="1"/>
</dbReference>
<reference evidence="14" key="1">
    <citation type="journal article" date="2019" name="PLoS Negl. Trop. Dis.">
        <title>Revisiting the worldwide diversity of Leptospira species in the environment.</title>
        <authorList>
            <person name="Vincent A.T."/>
            <person name="Schiettekatte O."/>
            <person name="Bourhy P."/>
            <person name="Veyrier F.J."/>
            <person name="Picardeau M."/>
        </authorList>
    </citation>
    <scope>NUCLEOTIDE SEQUENCE [LARGE SCALE GENOMIC DNA]</scope>
    <source>
        <strain evidence="14">SSS9</strain>
    </source>
</reference>
<dbReference type="Gene3D" id="3.40.50.300">
    <property type="entry name" value="P-loop containing nucleotide triphosphate hydrolases"/>
    <property type="match status" value="1"/>
</dbReference>
<evidence type="ECO:0000256" key="3">
    <source>
        <dbReference type="ARBA" id="ARBA00022723"/>
    </source>
</evidence>
<feature type="region of interest" description="Disordered" evidence="11">
    <location>
        <begin position="336"/>
        <end position="374"/>
    </location>
</feature>
<feature type="domain" description="CP-type G" evidence="13">
    <location>
        <begin position="106"/>
        <end position="270"/>
    </location>
</feature>
<sequence>MNPKQNNHLSAWDADREVEFRELAYKSGISNALAARVIGEQGNEFRLRSDQKEGNGVLTGSLRYGALSALDLPVAGDWVLVTQLEENDFLIHQVLDRRSLLVRKSKGEIQKPDPICANMDKIFLLQGLDGDFQPRRLERTLIQLWESGASPIVILTKKDLYSENEMELDEKMDRVRRSCPGIPVHSISTWNEEGLKDLEVYWREGGVFAFIGSSGVGKSSLLNSLLGKEIQSVKEVRASDSKGKHTTTNRWMFELGNGAWILDTPGMREIQLWSDGSGLEETFPEIFEAAGRCKFQDCSHASEPGCAVKEALETGTISQERFQSFLKLEREMKRIAIHSSPNSSQQKLAEKAKWKSVHKEQKRMKKQRDRERYQ</sequence>
<evidence type="ECO:0000256" key="11">
    <source>
        <dbReference type="SAM" id="MobiDB-lite"/>
    </source>
</evidence>
<dbReference type="InterPro" id="IPR010914">
    <property type="entry name" value="RsgA_GTPase_dom"/>
</dbReference>
<dbReference type="Pfam" id="PF03193">
    <property type="entry name" value="RsgA_GTPase"/>
    <property type="match status" value="1"/>
</dbReference>
<keyword evidence="8 10" id="KW-0694">RNA-binding</keyword>
<evidence type="ECO:0000259" key="12">
    <source>
        <dbReference type="PROSITE" id="PS50936"/>
    </source>
</evidence>
<evidence type="ECO:0000256" key="1">
    <source>
        <dbReference type="ARBA" id="ARBA00022490"/>
    </source>
</evidence>
<dbReference type="OrthoDB" id="9809485at2"/>
<comment type="function">
    <text evidence="10">One of several proteins that assist in the late maturation steps of the functional core of the 30S ribosomal subunit. Helps release RbfA from mature subunits. May play a role in the assembly of ribosomal proteins into the subunit. Circularly permuted GTPase that catalyzes slow GTP hydrolysis, GTPase activity is stimulated by the 30S ribosomal subunit.</text>
</comment>
<feature type="binding site" evidence="10">
    <location>
        <begin position="212"/>
        <end position="220"/>
    </location>
    <ligand>
        <name>GTP</name>
        <dbReference type="ChEBI" id="CHEBI:37565"/>
    </ligand>
</feature>
<evidence type="ECO:0000313" key="15">
    <source>
        <dbReference type="Proteomes" id="UP000297453"/>
    </source>
</evidence>
<dbReference type="AlphaFoldDB" id="A0A4R9G784"/>
<dbReference type="GO" id="GO:0019843">
    <property type="term" value="F:rRNA binding"/>
    <property type="evidence" value="ECO:0007669"/>
    <property type="project" value="UniProtKB-KW"/>
</dbReference>
<name>A0A4R9G784_9LEPT</name>
<dbReference type="InterPro" id="IPR027417">
    <property type="entry name" value="P-loop_NTPase"/>
</dbReference>
<dbReference type="InterPro" id="IPR004881">
    <property type="entry name" value="Ribosome_biogen_GTPase_RsgA"/>
</dbReference>
<dbReference type="InterPro" id="IPR030378">
    <property type="entry name" value="G_CP_dom"/>
</dbReference>
<feature type="binding site" evidence="10">
    <location>
        <begin position="156"/>
        <end position="159"/>
    </location>
    <ligand>
        <name>GTP</name>
        <dbReference type="ChEBI" id="CHEBI:37565"/>
    </ligand>
</feature>
<dbReference type="EMBL" id="RQEP01000005">
    <property type="protein sequence ID" value="TGK07478.1"/>
    <property type="molecule type" value="Genomic_DNA"/>
</dbReference>
<evidence type="ECO:0000313" key="14">
    <source>
        <dbReference type="EMBL" id="TGK07478.1"/>
    </source>
</evidence>
<dbReference type="HAMAP" id="MF_01820">
    <property type="entry name" value="GTPase_RsgA"/>
    <property type="match status" value="1"/>
</dbReference>
<proteinExistence type="inferred from homology"/>
<comment type="subcellular location">
    <subcellularLocation>
        <location evidence="10">Cytoplasm</location>
    </subcellularLocation>
</comment>
<dbReference type="GO" id="GO:0042274">
    <property type="term" value="P:ribosomal small subunit biogenesis"/>
    <property type="evidence" value="ECO:0007669"/>
    <property type="project" value="UniProtKB-UniRule"/>
</dbReference>
<dbReference type="NCBIfam" id="TIGR00157">
    <property type="entry name" value="ribosome small subunit-dependent GTPase A"/>
    <property type="match status" value="1"/>
</dbReference>
<gene>
    <name evidence="10 14" type="primary">rsgA</name>
    <name evidence="14" type="ORF">EHO59_05080</name>
</gene>
<keyword evidence="6 10" id="KW-0378">Hydrolase</keyword>
<dbReference type="EC" id="3.6.1.-" evidence="10"/>
<keyword evidence="1 10" id="KW-0963">Cytoplasm</keyword>
<keyword evidence="2 10" id="KW-0690">Ribosome biogenesis</keyword>
<protein>
    <recommendedName>
        <fullName evidence="10">Small ribosomal subunit biogenesis GTPase RsgA</fullName>
        <ecNumber evidence="10">3.6.1.-</ecNumber>
    </recommendedName>
</protein>
<evidence type="ECO:0000256" key="7">
    <source>
        <dbReference type="ARBA" id="ARBA00022833"/>
    </source>
</evidence>
<comment type="subunit">
    <text evidence="10">Monomer. Associates with 30S ribosomal subunit, binds 16S rRNA.</text>
</comment>
<keyword evidence="9 10" id="KW-0342">GTP-binding</keyword>
<keyword evidence="4 10" id="KW-0699">rRNA-binding</keyword>
<organism evidence="14 15">
    <name type="scientific">Leptospira semungkisensis</name>
    <dbReference type="NCBI Taxonomy" id="2484985"/>
    <lineage>
        <taxon>Bacteria</taxon>
        <taxon>Pseudomonadati</taxon>
        <taxon>Spirochaetota</taxon>
        <taxon>Spirochaetia</taxon>
        <taxon>Leptospirales</taxon>
        <taxon>Leptospiraceae</taxon>
        <taxon>Leptospira</taxon>
    </lineage>
</organism>
<feature type="binding site" evidence="10">
    <location>
        <position position="300"/>
    </location>
    <ligand>
        <name>Zn(2+)</name>
        <dbReference type="ChEBI" id="CHEBI:29105"/>
    </ligand>
</feature>
<dbReference type="RefSeq" id="WP_135585373.1">
    <property type="nucleotide sequence ID" value="NZ_RQEP01000005.1"/>
</dbReference>
<evidence type="ECO:0000256" key="9">
    <source>
        <dbReference type="ARBA" id="ARBA00023134"/>
    </source>
</evidence>
<evidence type="ECO:0000256" key="10">
    <source>
        <dbReference type="HAMAP-Rule" id="MF_01820"/>
    </source>
</evidence>
<dbReference type="SUPFAM" id="SSF52540">
    <property type="entry name" value="P-loop containing nucleoside triphosphate hydrolases"/>
    <property type="match status" value="1"/>
</dbReference>
<dbReference type="GO" id="GO:0005737">
    <property type="term" value="C:cytoplasm"/>
    <property type="evidence" value="ECO:0007669"/>
    <property type="project" value="UniProtKB-SubCell"/>
</dbReference>
<feature type="binding site" evidence="10">
    <location>
        <position position="293"/>
    </location>
    <ligand>
        <name>Zn(2+)</name>
        <dbReference type="ChEBI" id="CHEBI:29105"/>
    </ligand>
</feature>
<dbReference type="PROSITE" id="PS50936">
    <property type="entry name" value="ENGC_GTPASE"/>
    <property type="match status" value="1"/>
</dbReference>
<dbReference type="CDD" id="cd01854">
    <property type="entry name" value="YjeQ_EngC"/>
    <property type="match status" value="1"/>
</dbReference>
<feature type="domain" description="EngC GTPase" evidence="12">
    <location>
        <begin position="117"/>
        <end position="268"/>
    </location>
</feature>
<comment type="caution">
    <text evidence="14">The sequence shown here is derived from an EMBL/GenBank/DDBJ whole genome shotgun (WGS) entry which is preliminary data.</text>
</comment>
<dbReference type="PROSITE" id="PS51721">
    <property type="entry name" value="G_CP"/>
    <property type="match status" value="1"/>
</dbReference>
<feature type="compositionally biased region" description="Basic and acidic residues" evidence="11">
    <location>
        <begin position="348"/>
        <end position="359"/>
    </location>
</feature>
<evidence type="ECO:0000259" key="13">
    <source>
        <dbReference type="PROSITE" id="PS51721"/>
    </source>
</evidence>
<keyword evidence="5 10" id="KW-0547">Nucleotide-binding</keyword>
<evidence type="ECO:0000256" key="4">
    <source>
        <dbReference type="ARBA" id="ARBA00022730"/>
    </source>
</evidence>
<keyword evidence="3 10" id="KW-0479">Metal-binding</keyword>
<evidence type="ECO:0000256" key="5">
    <source>
        <dbReference type="ARBA" id="ARBA00022741"/>
    </source>
</evidence>
<keyword evidence="15" id="KW-1185">Reference proteome</keyword>
<dbReference type="GO" id="GO:0003924">
    <property type="term" value="F:GTPase activity"/>
    <property type="evidence" value="ECO:0007669"/>
    <property type="project" value="UniProtKB-UniRule"/>
</dbReference>
<dbReference type="Gene3D" id="1.10.40.50">
    <property type="entry name" value="Probable gtpase engc, domain 3"/>
    <property type="match status" value="1"/>
</dbReference>
<evidence type="ECO:0000256" key="6">
    <source>
        <dbReference type="ARBA" id="ARBA00022801"/>
    </source>
</evidence>
<dbReference type="PANTHER" id="PTHR32120">
    <property type="entry name" value="SMALL RIBOSOMAL SUBUNIT BIOGENESIS GTPASE RSGA"/>
    <property type="match status" value="1"/>
</dbReference>
<evidence type="ECO:0000256" key="2">
    <source>
        <dbReference type="ARBA" id="ARBA00022517"/>
    </source>
</evidence>
<feature type="binding site" evidence="10">
    <location>
        <position position="306"/>
    </location>
    <ligand>
        <name>Zn(2+)</name>
        <dbReference type="ChEBI" id="CHEBI:29105"/>
    </ligand>
</feature>
<dbReference type="Proteomes" id="UP000297453">
    <property type="component" value="Unassembled WGS sequence"/>
</dbReference>
<keyword evidence="7 10" id="KW-0862">Zinc</keyword>
<accession>A0A4R9G784</accession>
<evidence type="ECO:0000256" key="8">
    <source>
        <dbReference type="ARBA" id="ARBA00022884"/>
    </source>
</evidence>
<dbReference type="GO" id="GO:0005525">
    <property type="term" value="F:GTP binding"/>
    <property type="evidence" value="ECO:0007669"/>
    <property type="project" value="UniProtKB-UniRule"/>
</dbReference>
<comment type="cofactor">
    <cofactor evidence="10">
        <name>Zn(2+)</name>
        <dbReference type="ChEBI" id="CHEBI:29105"/>
    </cofactor>
    <text evidence="10">Binds 1 zinc ion per subunit.</text>
</comment>
<dbReference type="GO" id="GO:0046872">
    <property type="term" value="F:metal ion binding"/>
    <property type="evidence" value="ECO:0007669"/>
    <property type="project" value="UniProtKB-KW"/>
</dbReference>
<feature type="binding site" evidence="10">
    <location>
        <position position="298"/>
    </location>
    <ligand>
        <name>Zn(2+)</name>
        <dbReference type="ChEBI" id="CHEBI:29105"/>
    </ligand>
</feature>